<feature type="region of interest" description="Disordered" evidence="8">
    <location>
        <begin position="141"/>
        <end position="163"/>
    </location>
</feature>
<evidence type="ECO:0000313" key="11">
    <source>
        <dbReference type="EMBL" id="KAF2788111.1"/>
    </source>
</evidence>
<dbReference type="CDD" id="cd12148">
    <property type="entry name" value="fungal_TF_MHR"/>
    <property type="match status" value="1"/>
</dbReference>
<evidence type="ECO:0000256" key="6">
    <source>
        <dbReference type="ARBA" id="ARBA00023163"/>
    </source>
</evidence>
<proteinExistence type="predicted"/>
<dbReference type="EMBL" id="MU002246">
    <property type="protein sequence ID" value="KAF2788111.1"/>
    <property type="molecule type" value="Genomic_DNA"/>
</dbReference>
<dbReference type="GO" id="GO:0008270">
    <property type="term" value="F:zinc ion binding"/>
    <property type="evidence" value="ECO:0007669"/>
    <property type="project" value="InterPro"/>
</dbReference>
<dbReference type="Pfam" id="PF04082">
    <property type="entry name" value="Fungal_trans"/>
    <property type="match status" value="1"/>
</dbReference>
<evidence type="ECO:0000256" key="4">
    <source>
        <dbReference type="ARBA" id="ARBA00023015"/>
    </source>
</evidence>
<keyword evidence="7" id="KW-0539">Nucleus</keyword>
<dbReference type="PROSITE" id="PS50048">
    <property type="entry name" value="ZN2_CY6_FUNGAL_2"/>
    <property type="match status" value="1"/>
</dbReference>
<evidence type="ECO:0000313" key="12">
    <source>
        <dbReference type="Proteomes" id="UP000799757"/>
    </source>
</evidence>
<dbReference type="GO" id="GO:0005634">
    <property type="term" value="C:nucleus"/>
    <property type="evidence" value="ECO:0007669"/>
    <property type="project" value="UniProtKB-SubCell"/>
</dbReference>
<dbReference type="SMART" id="SM00906">
    <property type="entry name" value="Fungal_trans"/>
    <property type="match status" value="1"/>
</dbReference>
<feature type="region of interest" description="Disordered" evidence="8">
    <location>
        <begin position="1"/>
        <end position="57"/>
    </location>
</feature>
<dbReference type="GO" id="GO:0000981">
    <property type="term" value="F:DNA-binding transcription factor activity, RNA polymerase II-specific"/>
    <property type="evidence" value="ECO:0007669"/>
    <property type="project" value="InterPro"/>
</dbReference>
<dbReference type="GO" id="GO:0045944">
    <property type="term" value="P:positive regulation of transcription by RNA polymerase II"/>
    <property type="evidence" value="ECO:0007669"/>
    <property type="project" value="TreeGrafter"/>
</dbReference>
<evidence type="ECO:0000256" key="3">
    <source>
        <dbReference type="ARBA" id="ARBA00022833"/>
    </source>
</evidence>
<keyword evidence="9" id="KW-0812">Transmembrane</keyword>
<keyword evidence="2" id="KW-0479">Metal-binding</keyword>
<dbReference type="CDD" id="cd00067">
    <property type="entry name" value="GAL4"/>
    <property type="match status" value="1"/>
</dbReference>
<feature type="transmembrane region" description="Helical" evidence="9">
    <location>
        <begin position="614"/>
        <end position="634"/>
    </location>
</feature>
<dbReference type="InterPro" id="IPR007219">
    <property type="entry name" value="XnlR_reg_dom"/>
</dbReference>
<sequence>MDSPGSDSVDVRRGSGQSEIPQVDTPDIAEQASPINEDDTDQPQRPATGPMQKRRRVTRACDECRRKKIKCDGKQPCTHCTVYSYECTYDQPSNRRRNAAPQYIEALETQLKRAKALLHIMIPTLDLNDPSIDAHLQNGMLPQLPFAGPRPQQPAQDPRMAHRHEPQASVEAHDSHLESMVKATGQLDLDEEGNWDYHGHSSGLSFMRRLQQQFGDIIAAPSGSPFVKYRPMSQVFDSPSSTYQSPADSSSVLPNGTDLPSKKEARILCDNALVDAGALLRVVHLPTFYKSMERMYEISPENYGNVENTFLPLLYAVLALGTLFSKKDVELDEIGYESTIDEGFKYFKASRQLMDIADCRDLTSLQAIVFMIQFLQSSAKLSTCYAYIGVAQRSALRMGLHRSFNLNFTPIEAETRKRLFWVIRKMDTYVGATLGLPTVLNDDDVDQDWPTEVDDEYITETEIRPMPPGKISVMAAANAHTKIVQVLSKICEYVYPIKGTESRENNSVTYSVSYSKIRDIEQDLQQWLDNLPMALRPGGEAPHIIIRVQQLLRMAYGHAQLLLYRPFLHYVSQSSKSKPVDQRAFACASACISVSRNIIHITTEMKKRGLLIGAYWFSMYTTFFAIISVLYFVLENPNSPTSHELFREAMEGKEVLAFFAKRSMAADRCTATLDTIFDRLPEAVKRGGDPVATKKRRQGSSPQSLHSRPNILKQDSEFIAMGPRRASTFPETMPNSRGAALGGHSLPISQTHLANLGLDAGYRSPSQASSDYLDQAPSLTPTSTSTGSLGGFGIAPTHTPQQRPVQPFPPTPMASSFVDPTGLKVPLSDVSAMMFPSTDPFAYPNQPMTTFENNNLQNFAQKNESSPTMANLPFQTTGIDMKPHPAAYSPSGLSNVQMGPRRPDDNNVQLFGPMPMYLMQGAQPAGAQGQRGFRPQPNPQHVHMAGSETMNFDDIFGGEEWANTFMDQGLGLSGGGTEFNGNFAFGPGAPPGSGNWR</sequence>
<name>A0A6A6WW30_9PLEO</name>
<keyword evidence="4" id="KW-0805">Transcription regulation</keyword>
<keyword evidence="6" id="KW-0804">Transcription</keyword>
<keyword evidence="5" id="KW-0238">DNA-binding</keyword>
<dbReference type="InterPro" id="IPR036864">
    <property type="entry name" value="Zn2-C6_fun-type_DNA-bd_sf"/>
</dbReference>
<dbReference type="SUPFAM" id="SSF57701">
    <property type="entry name" value="Zn2/Cys6 DNA-binding domain"/>
    <property type="match status" value="1"/>
</dbReference>
<dbReference type="PANTHER" id="PTHR47540">
    <property type="entry name" value="THIAMINE REPRESSIBLE GENES REGULATORY PROTEIN THI5"/>
    <property type="match status" value="1"/>
</dbReference>
<dbReference type="PANTHER" id="PTHR47540:SF1">
    <property type="entry name" value="ACTIVATOR OF STRESS GENES 1-RELATED"/>
    <property type="match status" value="1"/>
</dbReference>
<evidence type="ECO:0000256" key="9">
    <source>
        <dbReference type="SAM" id="Phobius"/>
    </source>
</evidence>
<evidence type="ECO:0000256" key="5">
    <source>
        <dbReference type="ARBA" id="ARBA00023125"/>
    </source>
</evidence>
<keyword evidence="3" id="KW-0862">Zinc</keyword>
<dbReference type="InterPro" id="IPR051711">
    <property type="entry name" value="Stress_Response_Reg"/>
</dbReference>
<evidence type="ECO:0000256" key="2">
    <source>
        <dbReference type="ARBA" id="ARBA00022723"/>
    </source>
</evidence>
<keyword evidence="12" id="KW-1185">Reference proteome</keyword>
<dbReference type="Gene3D" id="4.10.240.10">
    <property type="entry name" value="Zn(2)-C6 fungal-type DNA-binding domain"/>
    <property type="match status" value="1"/>
</dbReference>
<keyword evidence="9" id="KW-0472">Membrane</keyword>
<feature type="domain" description="Zn(2)-C6 fungal-type" evidence="10">
    <location>
        <begin position="60"/>
        <end position="89"/>
    </location>
</feature>
<dbReference type="GO" id="GO:0043565">
    <property type="term" value="F:sequence-specific DNA binding"/>
    <property type="evidence" value="ECO:0007669"/>
    <property type="project" value="TreeGrafter"/>
</dbReference>
<gene>
    <name evidence="11" type="ORF">K505DRAFT_366755</name>
</gene>
<dbReference type="SMART" id="SM00066">
    <property type="entry name" value="GAL4"/>
    <property type="match status" value="1"/>
</dbReference>
<dbReference type="GO" id="GO:0006351">
    <property type="term" value="P:DNA-templated transcription"/>
    <property type="evidence" value="ECO:0007669"/>
    <property type="project" value="InterPro"/>
</dbReference>
<dbReference type="Proteomes" id="UP000799757">
    <property type="component" value="Unassembled WGS sequence"/>
</dbReference>
<feature type="region of interest" description="Disordered" evidence="8">
    <location>
        <begin position="687"/>
        <end position="714"/>
    </location>
</feature>
<accession>A0A6A6WW30</accession>
<dbReference type="OrthoDB" id="422427at2759"/>
<dbReference type="Pfam" id="PF00172">
    <property type="entry name" value="Zn_clus"/>
    <property type="match status" value="1"/>
</dbReference>
<keyword evidence="9" id="KW-1133">Transmembrane helix</keyword>
<evidence type="ECO:0000256" key="7">
    <source>
        <dbReference type="ARBA" id="ARBA00023242"/>
    </source>
</evidence>
<organism evidence="11 12">
    <name type="scientific">Melanomma pulvis-pyrius CBS 109.77</name>
    <dbReference type="NCBI Taxonomy" id="1314802"/>
    <lineage>
        <taxon>Eukaryota</taxon>
        <taxon>Fungi</taxon>
        <taxon>Dikarya</taxon>
        <taxon>Ascomycota</taxon>
        <taxon>Pezizomycotina</taxon>
        <taxon>Dothideomycetes</taxon>
        <taxon>Pleosporomycetidae</taxon>
        <taxon>Pleosporales</taxon>
        <taxon>Melanommataceae</taxon>
        <taxon>Melanomma</taxon>
    </lineage>
</organism>
<evidence type="ECO:0000256" key="1">
    <source>
        <dbReference type="ARBA" id="ARBA00004123"/>
    </source>
</evidence>
<dbReference type="PROSITE" id="PS00463">
    <property type="entry name" value="ZN2_CY6_FUNGAL_1"/>
    <property type="match status" value="1"/>
</dbReference>
<comment type="subcellular location">
    <subcellularLocation>
        <location evidence="1">Nucleus</location>
    </subcellularLocation>
</comment>
<dbReference type="InterPro" id="IPR001138">
    <property type="entry name" value="Zn2Cys6_DnaBD"/>
</dbReference>
<dbReference type="AlphaFoldDB" id="A0A6A6WW30"/>
<evidence type="ECO:0000256" key="8">
    <source>
        <dbReference type="SAM" id="MobiDB-lite"/>
    </source>
</evidence>
<feature type="region of interest" description="Disordered" evidence="8">
    <location>
        <begin position="764"/>
        <end position="785"/>
    </location>
</feature>
<evidence type="ECO:0000259" key="10">
    <source>
        <dbReference type="PROSITE" id="PS50048"/>
    </source>
</evidence>
<protein>
    <submittedName>
        <fullName evidence="11">Transcriptional activator Mut3p</fullName>
    </submittedName>
</protein>
<reference evidence="11" key="1">
    <citation type="journal article" date="2020" name="Stud. Mycol.">
        <title>101 Dothideomycetes genomes: a test case for predicting lifestyles and emergence of pathogens.</title>
        <authorList>
            <person name="Haridas S."/>
            <person name="Albert R."/>
            <person name="Binder M."/>
            <person name="Bloem J."/>
            <person name="Labutti K."/>
            <person name="Salamov A."/>
            <person name="Andreopoulos B."/>
            <person name="Baker S."/>
            <person name="Barry K."/>
            <person name="Bills G."/>
            <person name="Bluhm B."/>
            <person name="Cannon C."/>
            <person name="Castanera R."/>
            <person name="Culley D."/>
            <person name="Daum C."/>
            <person name="Ezra D."/>
            <person name="Gonzalez J."/>
            <person name="Henrissat B."/>
            <person name="Kuo A."/>
            <person name="Liang C."/>
            <person name="Lipzen A."/>
            <person name="Lutzoni F."/>
            <person name="Magnuson J."/>
            <person name="Mondo S."/>
            <person name="Nolan M."/>
            <person name="Ohm R."/>
            <person name="Pangilinan J."/>
            <person name="Park H.-J."/>
            <person name="Ramirez L."/>
            <person name="Alfaro M."/>
            <person name="Sun H."/>
            <person name="Tritt A."/>
            <person name="Yoshinaga Y."/>
            <person name="Zwiers L.-H."/>
            <person name="Turgeon B."/>
            <person name="Goodwin S."/>
            <person name="Spatafora J."/>
            <person name="Crous P."/>
            <person name="Grigoriev I."/>
        </authorList>
    </citation>
    <scope>NUCLEOTIDE SEQUENCE</scope>
    <source>
        <strain evidence="11">CBS 109.77</strain>
    </source>
</reference>